<dbReference type="GO" id="GO:0016020">
    <property type="term" value="C:membrane"/>
    <property type="evidence" value="ECO:0007669"/>
    <property type="project" value="UniProtKB-SubCell"/>
</dbReference>
<accession>A0A392R2W9</accession>
<dbReference type="InterPro" id="IPR018108">
    <property type="entry name" value="MCP_transmembrane"/>
</dbReference>
<keyword evidence="2" id="KW-0812">Transmembrane</keyword>
<comment type="caution">
    <text evidence="4">The sequence shown here is derived from an EMBL/GenBank/DDBJ whole genome shotgun (WGS) entry which is preliminary data.</text>
</comment>
<dbReference type="InterPro" id="IPR023395">
    <property type="entry name" value="MCP_dom_sf"/>
</dbReference>
<dbReference type="EMBL" id="LXQA010177729">
    <property type="protein sequence ID" value="MCI30190.1"/>
    <property type="molecule type" value="Genomic_DNA"/>
</dbReference>
<keyword evidence="5" id="KW-1185">Reference proteome</keyword>
<dbReference type="SUPFAM" id="SSF103506">
    <property type="entry name" value="Mitochondrial carrier"/>
    <property type="match status" value="1"/>
</dbReference>
<organism evidence="4 5">
    <name type="scientific">Trifolium medium</name>
    <dbReference type="NCBI Taxonomy" id="97028"/>
    <lineage>
        <taxon>Eukaryota</taxon>
        <taxon>Viridiplantae</taxon>
        <taxon>Streptophyta</taxon>
        <taxon>Embryophyta</taxon>
        <taxon>Tracheophyta</taxon>
        <taxon>Spermatophyta</taxon>
        <taxon>Magnoliopsida</taxon>
        <taxon>eudicotyledons</taxon>
        <taxon>Gunneridae</taxon>
        <taxon>Pentapetalae</taxon>
        <taxon>rosids</taxon>
        <taxon>fabids</taxon>
        <taxon>Fabales</taxon>
        <taxon>Fabaceae</taxon>
        <taxon>Papilionoideae</taxon>
        <taxon>50 kb inversion clade</taxon>
        <taxon>NPAAA clade</taxon>
        <taxon>Hologalegina</taxon>
        <taxon>IRL clade</taxon>
        <taxon>Trifolieae</taxon>
        <taxon>Trifolium</taxon>
    </lineage>
</organism>
<evidence type="ECO:0000256" key="3">
    <source>
        <dbReference type="ARBA" id="ARBA00023136"/>
    </source>
</evidence>
<sequence>QNSVDYAVLGATSKVAAILLTYPFQVIRSRLQVLDNGLVVTGYQDIWTVGML</sequence>
<dbReference type="Proteomes" id="UP000265520">
    <property type="component" value="Unassembled WGS sequence"/>
</dbReference>
<proteinExistence type="predicted"/>
<evidence type="ECO:0000313" key="4">
    <source>
        <dbReference type="EMBL" id="MCI30190.1"/>
    </source>
</evidence>
<evidence type="ECO:0000313" key="5">
    <source>
        <dbReference type="Proteomes" id="UP000265520"/>
    </source>
</evidence>
<protein>
    <submittedName>
        <fullName evidence="4">Folate transporter/carrier-like protein</fullName>
    </submittedName>
</protein>
<comment type="subcellular location">
    <subcellularLocation>
        <location evidence="1">Membrane</location>
        <topology evidence="1">Multi-pass membrane protein</topology>
    </subcellularLocation>
</comment>
<name>A0A392R2W9_9FABA</name>
<dbReference type="Pfam" id="PF00153">
    <property type="entry name" value="Mito_carr"/>
    <property type="match status" value="1"/>
</dbReference>
<dbReference type="AlphaFoldDB" id="A0A392R2W9"/>
<dbReference type="Gene3D" id="1.50.40.10">
    <property type="entry name" value="Mitochondrial carrier domain"/>
    <property type="match status" value="1"/>
</dbReference>
<feature type="non-terminal residue" evidence="4">
    <location>
        <position position="1"/>
    </location>
</feature>
<reference evidence="4 5" key="1">
    <citation type="journal article" date="2018" name="Front. Plant Sci.">
        <title>Red Clover (Trifolium pratense) and Zigzag Clover (T. medium) - A Picture of Genomic Similarities and Differences.</title>
        <authorList>
            <person name="Dluhosova J."/>
            <person name="Istvanek J."/>
            <person name="Nedelnik J."/>
            <person name="Repkova J."/>
        </authorList>
    </citation>
    <scope>NUCLEOTIDE SEQUENCE [LARGE SCALE GENOMIC DNA]</scope>
    <source>
        <strain evidence="5">cv. 10/8</strain>
        <tissue evidence="4">Leaf</tissue>
    </source>
</reference>
<evidence type="ECO:0000256" key="1">
    <source>
        <dbReference type="ARBA" id="ARBA00004141"/>
    </source>
</evidence>
<keyword evidence="3" id="KW-0472">Membrane</keyword>
<evidence type="ECO:0000256" key="2">
    <source>
        <dbReference type="ARBA" id="ARBA00022692"/>
    </source>
</evidence>